<reference evidence="6" key="3">
    <citation type="journal article" date="2020" name="Syst. Appl. Microbiol.">
        <title>Clarifying the taxonomy of the causal agent of bacterial leaf spot of lettuce through a polyphasic approach reveals that Xanthomonas cynarae Trebaol et al. 2000 emend. Timilsina et al. 2019 is a later heterotypic synonym of Xanthomonas hortorum Vauterin et al. 1995.</title>
        <authorList>
            <person name="Moriniere L."/>
            <person name="Burlet A."/>
            <person name="Rosenthal E.R."/>
            <person name="Nesme X."/>
            <person name="Portier P."/>
            <person name="Bull C.T."/>
            <person name="Lavire C."/>
            <person name="Fischer-Le Saux M."/>
            <person name="Bertolla F."/>
        </authorList>
    </citation>
    <scope>NUCLEOTIDE SEQUENCE</scope>
    <source>
        <strain evidence="6">CFBP2533</strain>
    </source>
</reference>
<dbReference type="Gene3D" id="3.90.550.10">
    <property type="entry name" value="Spore Coat Polysaccharide Biosynthesis Protein SpsA, Chain A"/>
    <property type="match status" value="1"/>
</dbReference>
<dbReference type="RefSeq" id="WP_168958655.1">
    <property type="nucleotide sequence ID" value="NZ_CP098604.1"/>
</dbReference>
<organism evidence="5">
    <name type="scientific">Xanthomonas hortorum pv. pelargonii</name>
    <dbReference type="NCBI Taxonomy" id="453602"/>
    <lineage>
        <taxon>Bacteria</taxon>
        <taxon>Pseudomonadati</taxon>
        <taxon>Pseudomonadota</taxon>
        <taxon>Gammaproteobacteria</taxon>
        <taxon>Lysobacterales</taxon>
        <taxon>Lysobacteraceae</taxon>
        <taxon>Xanthomonas</taxon>
    </lineage>
</organism>
<proteinExistence type="predicted"/>
<reference evidence="6" key="1">
    <citation type="submission" date="2019-03" db="EMBL/GenBank/DDBJ databases">
        <authorList>
            <person name="Moriniere L."/>
            <person name="Burlet A."/>
            <person name="Rosenthal E."/>
            <person name="Portier P."/>
            <person name="Lavire C."/>
            <person name="Nesme X."/>
            <person name="Bull C.T."/>
            <person name="Le Saux M."/>
            <person name="Bertolla F."/>
        </authorList>
    </citation>
    <scope>NUCLEOTIDE SEQUENCE</scope>
    <source>
        <strain evidence="6">CFBP2533</strain>
    </source>
</reference>
<keyword evidence="3" id="KW-0460">Magnesium</keyword>
<evidence type="ECO:0000256" key="3">
    <source>
        <dbReference type="ARBA" id="ARBA00022842"/>
    </source>
</evidence>
<feature type="domain" description="MobA-like NTP transferase" evidence="4">
    <location>
        <begin position="3"/>
        <end position="124"/>
    </location>
</feature>
<dbReference type="Pfam" id="PF12804">
    <property type="entry name" value="NTP_transf_3"/>
    <property type="match status" value="1"/>
</dbReference>
<evidence type="ECO:0000256" key="1">
    <source>
        <dbReference type="ARBA" id="ARBA00022679"/>
    </source>
</evidence>
<dbReference type="InterPro" id="IPR050065">
    <property type="entry name" value="GlmU-like"/>
</dbReference>
<reference evidence="7" key="2">
    <citation type="journal article" date="2020" name="Syst. Appl. Microbiol.">
        <title>Clarifying the taxonomy of the causal agent of bacterial leaf spot of lettuce through a polyphasic approach reveals that Xanthomonas cynarae Trebaol et al. 2000 emend. Timilsina et al. 2019 is a later heterotypic synonym of Xanthomonas hortorum Vauterin et al. 1995.</title>
        <authorList>
            <person name="Moriniere L."/>
            <person name="Burlet A."/>
            <person name="Rosenthal E.R."/>
            <person name="Nesme X."/>
            <person name="Portier P."/>
            <person name="Bull C.T."/>
            <person name="Lavire C."/>
            <person name="Fischer-Le Saux M."/>
            <person name="Bertolla F."/>
        </authorList>
    </citation>
    <scope>NUCLEOTIDE SEQUENCE [LARGE SCALE GENOMIC DNA]</scope>
    <source>
        <strain evidence="7">CFBP2533</strain>
    </source>
</reference>
<dbReference type="Proteomes" id="UP000548771">
    <property type="component" value="Unassembled WGS sequence"/>
</dbReference>
<dbReference type="GO" id="GO:0016779">
    <property type="term" value="F:nucleotidyltransferase activity"/>
    <property type="evidence" value="ECO:0007669"/>
    <property type="project" value="UniProtKB-KW"/>
</dbReference>
<evidence type="ECO:0000313" key="6">
    <source>
        <dbReference type="EMBL" id="NMI22644.1"/>
    </source>
</evidence>
<dbReference type="AlphaFoldDB" id="A0A6V7BZ07"/>
<name>A0A6V7BZ07_9XANT</name>
<gene>
    <name evidence="5" type="ORF">CFBP2533_08060</name>
    <name evidence="6" type="ORF">E1J24_12500</name>
</gene>
<dbReference type="PANTHER" id="PTHR43584:SF8">
    <property type="entry name" value="N-ACETYLMURAMATE ALPHA-1-PHOSPHATE URIDYLYLTRANSFERASE"/>
    <property type="match status" value="1"/>
</dbReference>
<dbReference type="SUPFAM" id="SSF53448">
    <property type="entry name" value="Nucleotide-diphospho-sugar transferases"/>
    <property type="match status" value="1"/>
</dbReference>
<evidence type="ECO:0000259" key="4">
    <source>
        <dbReference type="Pfam" id="PF12804"/>
    </source>
</evidence>
<evidence type="ECO:0000256" key="2">
    <source>
        <dbReference type="ARBA" id="ARBA00022695"/>
    </source>
</evidence>
<dbReference type="PANTHER" id="PTHR43584">
    <property type="entry name" value="NUCLEOTIDYL TRANSFERASE"/>
    <property type="match status" value="1"/>
</dbReference>
<evidence type="ECO:0000313" key="5">
    <source>
        <dbReference type="EMBL" id="CAD0307540.1"/>
    </source>
</evidence>
<dbReference type="InterPro" id="IPR029044">
    <property type="entry name" value="Nucleotide-diphossugar_trans"/>
</dbReference>
<evidence type="ECO:0000313" key="7">
    <source>
        <dbReference type="Proteomes" id="UP000548771"/>
    </source>
</evidence>
<reference evidence="5" key="4">
    <citation type="submission" date="2020-07" db="EMBL/GenBank/DDBJ databases">
        <authorList>
            <person name="Pothier F. J."/>
        </authorList>
    </citation>
    <scope>NUCLEOTIDE SEQUENCE</scope>
    <source>
        <strain evidence="5">CFBP 2533</strain>
    </source>
</reference>
<protein>
    <submittedName>
        <fullName evidence="5">CTP:phosphoglutamine cytidylyltransferase</fullName>
    </submittedName>
    <submittedName>
        <fullName evidence="6">Phosphocholine cytidylyltransferase family protein</fullName>
    </submittedName>
</protein>
<dbReference type="EMBL" id="LR828261">
    <property type="protein sequence ID" value="CAD0307545.1"/>
    <property type="molecule type" value="Genomic_DNA"/>
</dbReference>
<accession>A0A6V7BZ07</accession>
<dbReference type="EMBL" id="SMDX01000015">
    <property type="protein sequence ID" value="NMI22644.1"/>
    <property type="molecule type" value="Genomic_DNA"/>
</dbReference>
<keyword evidence="2 5" id="KW-0548">Nucleotidyltransferase</keyword>
<sequence length="241" mass="26163">MRAIILAAGTGSRLRAHTELPKCLLTLGDKYLVQHQIDALVTLGVDDIHVILGYRSDDVARVLPPHVHRHVYPGFADTNNLWTLAAFATLLSGTCVILFADVWVDSDAVRDLVNTEAEIAVLADGRACLEGTMRVLAQGERLVDLGSHIAVEQGDGNFIGIARFSARAASALGECIVDRVRRGELQQSYYTSVIPELPVASPALIVWMGGRRWIEIDCEDDLRKAHRLPIASSTPAPAVPV</sequence>
<keyword evidence="1 5" id="KW-0808">Transferase</keyword>
<dbReference type="InterPro" id="IPR025877">
    <property type="entry name" value="MobA-like_NTP_Trfase"/>
</dbReference>
<dbReference type="EMBL" id="LR828261">
    <property type="protein sequence ID" value="CAD0307540.1"/>
    <property type="molecule type" value="Genomic_DNA"/>
</dbReference>